<dbReference type="GO" id="GO:0004081">
    <property type="term" value="F:bis(5'-nucleosyl)-tetraphosphatase (asymmetrical) activity"/>
    <property type="evidence" value="ECO:0007669"/>
    <property type="project" value="TreeGrafter"/>
</dbReference>
<dbReference type="GO" id="GO:0006167">
    <property type="term" value="P:AMP biosynthetic process"/>
    <property type="evidence" value="ECO:0007669"/>
    <property type="project" value="TreeGrafter"/>
</dbReference>
<dbReference type="EMBL" id="VFNV01000001">
    <property type="protein sequence ID" value="TQK76088.1"/>
    <property type="molecule type" value="Genomic_DNA"/>
</dbReference>
<evidence type="ECO:0000259" key="2">
    <source>
        <dbReference type="PROSITE" id="PS51462"/>
    </source>
</evidence>
<keyword evidence="4" id="KW-1185">Reference proteome</keyword>
<dbReference type="InterPro" id="IPR051325">
    <property type="entry name" value="Nudix_hydrolase_domain"/>
</dbReference>
<dbReference type="OrthoDB" id="3404294at2"/>
<evidence type="ECO:0000256" key="1">
    <source>
        <dbReference type="ARBA" id="ARBA00022801"/>
    </source>
</evidence>
<dbReference type="InterPro" id="IPR000086">
    <property type="entry name" value="NUDIX_hydrolase_dom"/>
</dbReference>
<dbReference type="Gene3D" id="3.90.79.10">
    <property type="entry name" value="Nucleoside Triphosphate Pyrophosphohydrolase"/>
    <property type="match status" value="1"/>
</dbReference>
<evidence type="ECO:0000313" key="3">
    <source>
        <dbReference type="EMBL" id="TQK76088.1"/>
    </source>
</evidence>
<proteinExistence type="predicted"/>
<dbReference type="PANTHER" id="PTHR21340:SF0">
    <property type="entry name" value="BIS(5'-NUCLEOSYL)-TETRAPHOSPHATASE [ASYMMETRICAL]"/>
    <property type="match status" value="1"/>
</dbReference>
<name>A0A542SNF1_9MICO</name>
<protein>
    <submittedName>
        <fullName evidence="3">ADP-ribose pyrophosphatase YjhB (NUDIX family)</fullName>
    </submittedName>
</protein>
<gene>
    <name evidence="3" type="ORF">FB389_0746</name>
</gene>
<dbReference type="InterPro" id="IPR020084">
    <property type="entry name" value="NUDIX_hydrolase_CS"/>
</dbReference>
<dbReference type="Pfam" id="PF00293">
    <property type="entry name" value="NUDIX"/>
    <property type="match status" value="1"/>
</dbReference>
<organism evidence="3 4">
    <name type="scientific">Rarobacter incanus</name>
    <dbReference type="NCBI Taxonomy" id="153494"/>
    <lineage>
        <taxon>Bacteria</taxon>
        <taxon>Bacillati</taxon>
        <taxon>Actinomycetota</taxon>
        <taxon>Actinomycetes</taxon>
        <taxon>Micrococcales</taxon>
        <taxon>Rarobacteraceae</taxon>
        <taxon>Rarobacter</taxon>
    </lineage>
</organism>
<dbReference type="Proteomes" id="UP000316181">
    <property type="component" value="Unassembled WGS sequence"/>
</dbReference>
<dbReference type="RefSeq" id="WP_142111417.1">
    <property type="nucleotide sequence ID" value="NZ_BAAATB010000002.1"/>
</dbReference>
<evidence type="ECO:0000313" key="4">
    <source>
        <dbReference type="Proteomes" id="UP000316181"/>
    </source>
</evidence>
<dbReference type="InterPro" id="IPR015797">
    <property type="entry name" value="NUDIX_hydrolase-like_dom_sf"/>
</dbReference>
<feature type="domain" description="Nudix hydrolase" evidence="2">
    <location>
        <begin position="26"/>
        <end position="159"/>
    </location>
</feature>
<dbReference type="PROSITE" id="PS00893">
    <property type="entry name" value="NUDIX_BOX"/>
    <property type="match status" value="1"/>
</dbReference>
<accession>A0A542SNF1</accession>
<dbReference type="PANTHER" id="PTHR21340">
    <property type="entry name" value="DIADENOSINE 5,5-P1,P4-TETRAPHOSPHATE PYROPHOSPHOHYDROLASE MUTT"/>
    <property type="match status" value="1"/>
</dbReference>
<keyword evidence="1" id="KW-0378">Hydrolase</keyword>
<dbReference type="PROSITE" id="PS51462">
    <property type="entry name" value="NUDIX"/>
    <property type="match status" value="1"/>
</dbReference>
<dbReference type="SUPFAM" id="SSF55811">
    <property type="entry name" value="Nudix"/>
    <property type="match status" value="1"/>
</dbReference>
<dbReference type="GO" id="GO:0006754">
    <property type="term" value="P:ATP biosynthetic process"/>
    <property type="evidence" value="ECO:0007669"/>
    <property type="project" value="TreeGrafter"/>
</dbReference>
<dbReference type="AlphaFoldDB" id="A0A542SNF1"/>
<comment type="caution">
    <text evidence="3">The sequence shown here is derived from an EMBL/GenBank/DDBJ whole genome shotgun (WGS) entry which is preliminary data.</text>
</comment>
<dbReference type="CDD" id="cd18877">
    <property type="entry name" value="NUDIX_Hydrolase"/>
    <property type="match status" value="1"/>
</dbReference>
<reference evidence="3 4" key="1">
    <citation type="submission" date="2019-06" db="EMBL/GenBank/DDBJ databases">
        <title>Sequencing the genomes of 1000 actinobacteria strains.</title>
        <authorList>
            <person name="Klenk H.-P."/>
        </authorList>
    </citation>
    <scope>NUCLEOTIDE SEQUENCE [LARGE SCALE GENOMIC DNA]</scope>
    <source>
        <strain evidence="3 4">DSM 10596</strain>
    </source>
</reference>
<sequence>MGDDQRPSHNPGDGWVSCRCGHQHWGLHGAAGLFVIRRREEHIDVLLQHRAAWSHQGGTWGVPGGAVATGETPLQGALREAREEAGVIQGDVQVIGGLVLDHTDWRYSTFLAVVRPGRDIAAVATDAESQEMRWTPLARVASLPLLPAFAEQLPLYRAALRRALGRSLLPR</sequence>